<dbReference type="GO" id="GO:0010073">
    <property type="term" value="P:meristem maintenance"/>
    <property type="evidence" value="ECO:0007669"/>
    <property type="project" value="InterPro"/>
</dbReference>
<dbReference type="Proteomes" id="UP000000763">
    <property type="component" value="Chromosome 3"/>
</dbReference>
<gene>
    <name evidence="3" type="primary">OSJNBa0027J18.7</name>
</gene>
<evidence type="ECO:0000256" key="1">
    <source>
        <dbReference type="PROSITE-ProRule" id="PRU00221"/>
    </source>
</evidence>
<dbReference type="SMART" id="SM00320">
    <property type="entry name" value="WD40"/>
    <property type="match status" value="7"/>
</dbReference>
<dbReference type="InterPro" id="IPR001680">
    <property type="entry name" value="WD40_rpt"/>
</dbReference>
<dbReference type="FunFam" id="2.130.10.10:FF:002124">
    <property type="entry name" value="WD repeat-containing protein PCN"/>
    <property type="match status" value="1"/>
</dbReference>
<feature type="compositionally biased region" description="Acidic residues" evidence="2">
    <location>
        <begin position="324"/>
        <end position="337"/>
    </location>
</feature>
<accession>Q10DA8</accession>
<protein>
    <submittedName>
        <fullName evidence="3">Expressed protein</fullName>
    </submittedName>
</protein>
<evidence type="ECO:0000313" key="3">
    <source>
        <dbReference type="EMBL" id="AAT78790.1"/>
    </source>
</evidence>
<dbReference type="PANTHER" id="PTHR45086">
    <property type="entry name" value="WD REPEAT-CONTAINING PROTEIN PCN"/>
    <property type="match status" value="1"/>
</dbReference>
<evidence type="ECO:0000313" key="4">
    <source>
        <dbReference type="Proteomes" id="UP000000763"/>
    </source>
</evidence>
<reference evidence="4" key="2">
    <citation type="journal article" date="2008" name="Nucleic Acids Res.">
        <title>The rice annotation project database (RAP-DB): 2008 update.</title>
        <authorList>
            <consortium name="The rice annotation project (RAP)"/>
        </authorList>
    </citation>
    <scope>GENOME REANNOTATION</scope>
    <source>
        <strain evidence="4">cv. Nipponbare</strain>
    </source>
</reference>
<feature type="region of interest" description="Disordered" evidence="2">
    <location>
        <begin position="300"/>
        <end position="342"/>
    </location>
</feature>
<keyword evidence="1" id="KW-0853">WD repeat</keyword>
<dbReference type="EMBL" id="AC096689">
    <property type="protein sequence ID" value="AAT78790.1"/>
    <property type="molecule type" value="Genomic_DNA"/>
</dbReference>
<dbReference type="PANTHER" id="PTHR45086:SF1">
    <property type="entry name" value="WD REPEAT-CONTAINING PROTEIN PCN"/>
    <property type="match status" value="1"/>
</dbReference>
<evidence type="ECO:0000256" key="2">
    <source>
        <dbReference type="SAM" id="MobiDB-lite"/>
    </source>
</evidence>
<dbReference type="GO" id="GO:0035266">
    <property type="term" value="P:meristem growth"/>
    <property type="evidence" value="ECO:0007669"/>
    <property type="project" value="InterPro"/>
</dbReference>
<dbReference type="Gene3D" id="2.130.10.10">
    <property type="entry name" value="YVTN repeat-like/Quinoprotein amine dehydrogenase"/>
    <property type="match status" value="2"/>
</dbReference>
<proteinExistence type="predicted"/>
<name>Q10DA8_ORYSJ</name>
<dbReference type="InterPro" id="IPR015943">
    <property type="entry name" value="WD40/YVTN_repeat-like_dom_sf"/>
</dbReference>
<organism evidence="3 4">
    <name type="scientific">Oryza sativa subsp. japonica</name>
    <name type="common">Rice</name>
    <dbReference type="NCBI Taxonomy" id="39947"/>
    <lineage>
        <taxon>Eukaryota</taxon>
        <taxon>Viridiplantae</taxon>
        <taxon>Streptophyta</taxon>
        <taxon>Embryophyta</taxon>
        <taxon>Tracheophyta</taxon>
        <taxon>Spermatophyta</taxon>
        <taxon>Magnoliopsida</taxon>
        <taxon>Liliopsida</taxon>
        <taxon>Poales</taxon>
        <taxon>Poaceae</taxon>
        <taxon>BOP clade</taxon>
        <taxon>Oryzoideae</taxon>
        <taxon>Oryzeae</taxon>
        <taxon>Oryzinae</taxon>
        <taxon>Oryza</taxon>
        <taxon>Oryza sativa</taxon>
    </lineage>
</organism>
<dbReference type="InterPro" id="IPR044622">
    <property type="entry name" value="PCN"/>
</dbReference>
<reference evidence="4" key="1">
    <citation type="journal article" date="2005" name="Nature">
        <title>The map-based sequence of the rice genome.</title>
        <authorList>
            <consortium name="International rice genome sequencing project (IRGSP)"/>
            <person name="Matsumoto T."/>
            <person name="Wu J."/>
            <person name="Kanamori H."/>
            <person name="Katayose Y."/>
            <person name="Fujisawa M."/>
            <person name="Namiki N."/>
            <person name="Mizuno H."/>
            <person name="Yamamoto K."/>
            <person name="Antonio B.A."/>
            <person name="Baba T."/>
            <person name="Sakata K."/>
            <person name="Nagamura Y."/>
            <person name="Aoki H."/>
            <person name="Arikawa K."/>
            <person name="Arita K."/>
            <person name="Bito T."/>
            <person name="Chiden Y."/>
            <person name="Fujitsuka N."/>
            <person name="Fukunaka R."/>
            <person name="Hamada M."/>
            <person name="Harada C."/>
            <person name="Hayashi A."/>
            <person name="Hijishita S."/>
            <person name="Honda M."/>
            <person name="Hosokawa S."/>
            <person name="Ichikawa Y."/>
            <person name="Idonuma A."/>
            <person name="Iijima M."/>
            <person name="Ikeda M."/>
            <person name="Ikeno M."/>
            <person name="Ito K."/>
            <person name="Ito S."/>
            <person name="Ito T."/>
            <person name="Ito Y."/>
            <person name="Ito Y."/>
            <person name="Iwabuchi A."/>
            <person name="Kamiya K."/>
            <person name="Karasawa W."/>
            <person name="Kurita K."/>
            <person name="Katagiri S."/>
            <person name="Kikuta A."/>
            <person name="Kobayashi H."/>
            <person name="Kobayashi N."/>
            <person name="Machita K."/>
            <person name="Maehara T."/>
            <person name="Masukawa M."/>
            <person name="Mizubayashi T."/>
            <person name="Mukai Y."/>
            <person name="Nagasaki H."/>
            <person name="Nagata Y."/>
            <person name="Naito S."/>
            <person name="Nakashima M."/>
            <person name="Nakama Y."/>
            <person name="Nakamichi Y."/>
            <person name="Nakamura M."/>
            <person name="Meguro A."/>
            <person name="Negishi M."/>
            <person name="Ohta I."/>
            <person name="Ohta T."/>
            <person name="Okamoto M."/>
            <person name="Ono N."/>
            <person name="Saji S."/>
            <person name="Sakaguchi M."/>
            <person name="Sakai K."/>
            <person name="Shibata M."/>
            <person name="Shimokawa T."/>
            <person name="Song J."/>
            <person name="Takazaki Y."/>
            <person name="Terasawa K."/>
            <person name="Tsugane M."/>
            <person name="Tsuji K."/>
            <person name="Ueda S."/>
            <person name="Waki K."/>
            <person name="Yamagata H."/>
            <person name="Yamamoto M."/>
            <person name="Yamamoto S."/>
            <person name="Yamane H."/>
            <person name="Yoshiki S."/>
            <person name="Yoshihara R."/>
            <person name="Yukawa K."/>
            <person name="Zhong H."/>
            <person name="Yano M."/>
            <person name="Yuan Q."/>
            <person name="Ouyang S."/>
            <person name="Liu J."/>
            <person name="Jones K.M."/>
            <person name="Gansberger K."/>
            <person name="Moffat K."/>
            <person name="Hill J."/>
            <person name="Bera J."/>
            <person name="Fadrosh D."/>
            <person name="Jin S."/>
            <person name="Johri S."/>
            <person name="Kim M."/>
            <person name="Overton L."/>
            <person name="Reardon M."/>
            <person name="Tsitrin T."/>
            <person name="Vuong H."/>
            <person name="Weaver B."/>
            <person name="Ciecko A."/>
            <person name="Tallon L."/>
            <person name="Jackson J."/>
            <person name="Pai G."/>
            <person name="Aken S.V."/>
            <person name="Utterback T."/>
            <person name="Reidmuller S."/>
            <person name="Feldblyum T."/>
            <person name="Hsiao J."/>
            <person name="Zismann V."/>
            <person name="Iobst S."/>
            <person name="de Vazeille A.R."/>
            <person name="Buell C.R."/>
            <person name="Ying K."/>
            <person name="Li Y."/>
            <person name="Lu T."/>
            <person name="Huang Y."/>
            <person name="Zhao Q."/>
            <person name="Feng Q."/>
            <person name="Zhang L."/>
            <person name="Zhu J."/>
            <person name="Weng Q."/>
            <person name="Mu J."/>
            <person name="Lu Y."/>
            <person name="Fan D."/>
            <person name="Liu Y."/>
            <person name="Guan J."/>
            <person name="Zhang Y."/>
            <person name="Yu S."/>
            <person name="Liu X."/>
            <person name="Zhang Y."/>
            <person name="Hong G."/>
            <person name="Han B."/>
            <person name="Choisne N."/>
            <person name="Demange N."/>
            <person name="Orjeda G."/>
            <person name="Samain S."/>
            <person name="Cattolico L."/>
            <person name="Pelletier E."/>
            <person name="Couloux A."/>
            <person name="Segurens B."/>
            <person name="Wincker P."/>
            <person name="D'Hont A."/>
            <person name="Scarpelli C."/>
            <person name="Weissenbach J."/>
            <person name="Salanoubat M."/>
            <person name="Quetier F."/>
            <person name="Yu Y."/>
            <person name="Kim H.R."/>
            <person name="Rambo T."/>
            <person name="Currie J."/>
            <person name="Collura K."/>
            <person name="Luo M."/>
            <person name="Yang T."/>
            <person name="Ammiraju J.S.S."/>
            <person name="Engler F."/>
            <person name="Soderlund C."/>
            <person name="Wing R.A."/>
            <person name="Palmer L.E."/>
            <person name="de la Bastide M."/>
            <person name="Spiegel L."/>
            <person name="Nascimento L."/>
            <person name="Zutavern T."/>
            <person name="O'Shaughnessy A."/>
            <person name="Dike S."/>
            <person name="Dedhia N."/>
            <person name="Preston R."/>
            <person name="Balija V."/>
            <person name="McCombie W.R."/>
            <person name="Chow T."/>
            <person name="Chen H."/>
            <person name="Chung M."/>
            <person name="Chen C."/>
            <person name="Shaw J."/>
            <person name="Wu H."/>
            <person name="Hsiao K."/>
            <person name="Chao Y."/>
            <person name="Chu M."/>
            <person name="Cheng C."/>
            <person name="Hour A."/>
            <person name="Lee P."/>
            <person name="Lin S."/>
            <person name="Lin Y."/>
            <person name="Liou J."/>
            <person name="Liu S."/>
            <person name="Hsing Y."/>
            <person name="Raghuvanshi S."/>
            <person name="Mohanty A."/>
            <person name="Bharti A.K."/>
            <person name="Gaur A."/>
            <person name="Gupta V."/>
            <person name="Kumar D."/>
            <person name="Ravi V."/>
            <person name="Vij S."/>
            <person name="Kapur A."/>
            <person name="Khurana P."/>
            <person name="Khurana P."/>
            <person name="Khurana J.P."/>
            <person name="Tyagi A.K."/>
            <person name="Gaikwad K."/>
            <person name="Singh A."/>
            <person name="Dalal V."/>
            <person name="Srivastava S."/>
            <person name="Dixit A."/>
            <person name="Pal A.K."/>
            <person name="Ghazi I.A."/>
            <person name="Yadav M."/>
            <person name="Pandit A."/>
            <person name="Bhargava A."/>
            <person name="Sureshbabu K."/>
            <person name="Batra K."/>
            <person name="Sharma T.R."/>
            <person name="Mohapatra T."/>
            <person name="Singh N.K."/>
            <person name="Messing J."/>
            <person name="Nelson A.B."/>
            <person name="Fuks G."/>
            <person name="Kavchok S."/>
            <person name="Keizer G."/>
            <person name="Linton E."/>
            <person name="Llaca V."/>
            <person name="Song R."/>
            <person name="Tanyolac B."/>
            <person name="Young S."/>
            <person name="Ho-Il K."/>
            <person name="Hahn J.H."/>
            <person name="Sangsakoo G."/>
            <person name="Vanavichit A."/>
            <person name="de Mattos Luiz.A.T."/>
            <person name="Zimmer P.D."/>
            <person name="Malone G."/>
            <person name="Dellagostin O."/>
            <person name="de Oliveira A.C."/>
            <person name="Bevan M."/>
            <person name="Bancroft I."/>
            <person name="Minx P."/>
            <person name="Cordum H."/>
            <person name="Wilson R."/>
            <person name="Cheng Z."/>
            <person name="Jin W."/>
            <person name="Jiang J."/>
            <person name="Leong S.A."/>
            <person name="Iwama H."/>
            <person name="Gojobori T."/>
            <person name="Itoh T."/>
            <person name="Niimura Y."/>
            <person name="Fujii Y."/>
            <person name="Habara T."/>
            <person name="Sakai H."/>
            <person name="Sato Y."/>
            <person name="Wilson G."/>
            <person name="Kumar K."/>
            <person name="McCouch S."/>
            <person name="Juretic N."/>
            <person name="Hoen D."/>
            <person name="Wright S."/>
            <person name="Bruskiewich R."/>
            <person name="Bureau T."/>
            <person name="Miyao A."/>
            <person name="Hirochika H."/>
            <person name="Nishikawa T."/>
            <person name="Kadowaki K."/>
            <person name="Sugiura M."/>
            <person name="Burr B."/>
            <person name="Sasaki T."/>
        </authorList>
    </citation>
    <scope>NUCLEOTIDE SEQUENCE [LARGE SCALE GENOMIC DNA]</scope>
    <source>
        <strain evidence="4">cv. Nipponbare</strain>
    </source>
</reference>
<dbReference type="SUPFAM" id="SSF50978">
    <property type="entry name" value="WD40 repeat-like"/>
    <property type="match status" value="1"/>
</dbReference>
<dbReference type="Pfam" id="PF00400">
    <property type="entry name" value="WD40"/>
    <property type="match status" value="2"/>
</dbReference>
<dbReference type="FunFam" id="2.130.10.10:FF:002459">
    <property type="entry name" value="Os03g0735100 protein"/>
    <property type="match status" value="1"/>
</dbReference>
<dbReference type="AlphaFoldDB" id="Q10DA8"/>
<feature type="repeat" description="WD" evidence="1">
    <location>
        <begin position="378"/>
        <end position="410"/>
    </location>
</feature>
<dbReference type="PROSITE" id="PS50294">
    <property type="entry name" value="WD_REPEATS_REGION"/>
    <property type="match status" value="1"/>
</dbReference>
<dbReference type="PROSITE" id="PS50082">
    <property type="entry name" value="WD_REPEATS_2"/>
    <property type="match status" value="1"/>
</dbReference>
<sequence>MATTDATIAHIMDEQEDIKIKNKVDLHRQDQQPMERVYIYSDLELPVHVDKTCKLEKNVIANQIVSSLPCFGWKKQVVVNGLRKEHHMEKPRTVFREEGEDDVTMATTDATIAHIMDEQEDIEIKYSKCWNPIRPPTTLLTSNGHRICIRPPFSARIRLICTGKINNPWRVDFPPPPPLPPMDATVIAPPTTYSRSHERRCRGAPGGSGNLLTMELEEGGWIAEKERKEGGAATIQGDAESRVTSLVWARSGANGRLLSSSVDGSVAEWDLFHLRQKTVLDSVGVPVWQMAIEPSVDLMDSENKGSKVTANGHANGRTDSDSSSVDDGENTDDEDDSANTSLPYRANELQRLALACDDGSVRFYNVPESGALTYYRSLPRVSGRMLSVAWSNDAKFIFSGSSDGLIRCWDSTSFYEKYRITAGLGGAGSGNELCIWSLLFLRCGTLVSGDSSGSVQFWDSRHGTLLQAHTYHKGDVNALATVPGQNRVFSAGSDGQVILYKISKDELVADKEVAKEQVRKWVYVGYVRSHTHDVRALTMAVPICREDALPEEKTKKIRRREKPLEFSYHKWAHLGVPMLISGGDDTKLFAYSAREFTQFAPHNFCPAPQRPLINLARESIVNGDSVMLVQSANWLDVLLVVVQNKLTPSTSSRGDATVRHLARLKSKGSRKIISSATSTNGTMLAYSDCVKPCLFALRHKGGKKFTLDKLELPKGLLNSQCMLFSIDSSSLILAGRDGKIYVVDIATREISNVFQPMRKMDGASKEPPVTKMFLSADGQWLAAVNCSGDIYIFNLEVQRQHWFIPRMNDGSVTSGGFCPKNNALVITTSKNEVYVFDVEAKQLGDWSKRNTHHLPRRFQEFPGEVIGLSFPPLSSSSVVVYSARAMCFIDFGLPVVQDGQLPNGVVAEKIDSQKGSNKKLKRKAREEELRQEIRNNFDFFAFKDPVLFVGHLSDNSVLMVEKRWMDVVEGFGAPVHRHIYGT</sequence>
<dbReference type="InterPro" id="IPR036322">
    <property type="entry name" value="WD40_repeat_dom_sf"/>
</dbReference>